<protein>
    <submittedName>
        <fullName evidence="1">Uncharacterized protein</fullName>
    </submittedName>
</protein>
<dbReference type="EMBL" id="LAZR01000432">
    <property type="protein sequence ID" value="KKN69107.1"/>
    <property type="molecule type" value="Genomic_DNA"/>
</dbReference>
<comment type="caution">
    <text evidence="1">The sequence shown here is derived from an EMBL/GenBank/DDBJ whole genome shotgun (WGS) entry which is preliminary data.</text>
</comment>
<gene>
    <name evidence="1" type="ORF">LCGC14_0443960</name>
</gene>
<name>A0A0F9T2P1_9ZZZZ</name>
<dbReference type="AlphaFoldDB" id="A0A0F9T2P1"/>
<sequence>MNIETMTRKELTALKKQVDQRIKQIDLESKAAEGVTTLEFLGTDTEMHELKIKSVDRKPEKVVEMFQNWQKAEKWLEPEMKPQIYMGINGPPSTPRKETIDLNPGHYIGLASSIEDIVHADEIDLWKQVVPEVGIQNGSMVSLIYRIKERKLEWNFDYNEFRTIMQKWLPRYVKIFFFTGGKNDPGNYPVIFNPVGTEMFVVMAPRIE</sequence>
<proteinExistence type="predicted"/>
<accession>A0A0F9T2P1</accession>
<organism evidence="1">
    <name type="scientific">marine sediment metagenome</name>
    <dbReference type="NCBI Taxonomy" id="412755"/>
    <lineage>
        <taxon>unclassified sequences</taxon>
        <taxon>metagenomes</taxon>
        <taxon>ecological metagenomes</taxon>
    </lineage>
</organism>
<reference evidence="1" key="1">
    <citation type="journal article" date="2015" name="Nature">
        <title>Complex archaea that bridge the gap between prokaryotes and eukaryotes.</title>
        <authorList>
            <person name="Spang A."/>
            <person name="Saw J.H."/>
            <person name="Jorgensen S.L."/>
            <person name="Zaremba-Niedzwiedzka K."/>
            <person name="Martijn J."/>
            <person name="Lind A.E."/>
            <person name="van Eijk R."/>
            <person name="Schleper C."/>
            <person name="Guy L."/>
            <person name="Ettema T.J."/>
        </authorList>
    </citation>
    <scope>NUCLEOTIDE SEQUENCE</scope>
</reference>
<evidence type="ECO:0000313" key="1">
    <source>
        <dbReference type="EMBL" id="KKN69107.1"/>
    </source>
</evidence>